<keyword evidence="2" id="KW-0132">Cell division</keyword>
<evidence type="ECO:0000259" key="7">
    <source>
        <dbReference type="SMART" id="SM00385"/>
    </source>
</evidence>
<dbReference type="SMART" id="SM00385">
    <property type="entry name" value="CYCLIN"/>
    <property type="match status" value="2"/>
</dbReference>
<dbReference type="InterPro" id="IPR039361">
    <property type="entry name" value="Cyclin"/>
</dbReference>
<proteinExistence type="inferred from homology"/>
<evidence type="ECO:0000256" key="2">
    <source>
        <dbReference type="ARBA" id="ARBA00022618"/>
    </source>
</evidence>
<dbReference type="SUPFAM" id="SSF47954">
    <property type="entry name" value="Cyclin-like"/>
    <property type="match status" value="2"/>
</dbReference>
<evidence type="ECO:0000313" key="9">
    <source>
        <dbReference type="Proteomes" id="UP000447434"/>
    </source>
</evidence>
<evidence type="ECO:0000256" key="6">
    <source>
        <dbReference type="RuleBase" id="RU000383"/>
    </source>
</evidence>
<protein>
    <recommendedName>
        <fullName evidence="5">B-like cyclin</fullName>
    </recommendedName>
</protein>
<dbReference type="PANTHER" id="PTHR10177">
    <property type="entry name" value="CYCLINS"/>
    <property type="match status" value="1"/>
</dbReference>
<dbReference type="Pfam" id="PF02984">
    <property type="entry name" value="Cyclin_C"/>
    <property type="match status" value="1"/>
</dbReference>
<dbReference type="AlphaFoldDB" id="A0A6A4PVG1"/>
<dbReference type="Pfam" id="PF00134">
    <property type="entry name" value="Cyclin_N"/>
    <property type="match status" value="1"/>
</dbReference>
<organism evidence="8 9">
    <name type="scientific">Lupinus albus</name>
    <name type="common">White lupine</name>
    <name type="synonym">Lupinus termis</name>
    <dbReference type="NCBI Taxonomy" id="3870"/>
    <lineage>
        <taxon>Eukaryota</taxon>
        <taxon>Viridiplantae</taxon>
        <taxon>Streptophyta</taxon>
        <taxon>Embryophyta</taxon>
        <taxon>Tracheophyta</taxon>
        <taxon>Spermatophyta</taxon>
        <taxon>Magnoliopsida</taxon>
        <taxon>eudicotyledons</taxon>
        <taxon>Gunneridae</taxon>
        <taxon>Pentapetalae</taxon>
        <taxon>rosids</taxon>
        <taxon>fabids</taxon>
        <taxon>Fabales</taxon>
        <taxon>Fabaceae</taxon>
        <taxon>Papilionoideae</taxon>
        <taxon>50 kb inversion clade</taxon>
        <taxon>genistoids sensu lato</taxon>
        <taxon>core genistoids</taxon>
        <taxon>Genisteae</taxon>
        <taxon>Lupinus</taxon>
    </lineage>
</organism>
<evidence type="ECO:0000256" key="4">
    <source>
        <dbReference type="ARBA" id="ARBA00023306"/>
    </source>
</evidence>
<keyword evidence="3 6" id="KW-0195">Cyclin</keyword>
<name>A0A6A4PVG1_LUPAL</name>
<dbReference type="Proteomes" id="UP000447434">
    <property type="component" value="Chromosome 10"/>
</dbReference>
<keyword evidence="9" id="KW-1185">Reference proteome</keyword>
<dbReference type="InterPro" id="IPR006671">
    <property type="entry name" value="Cyclin_N"/>
</dbReference>
<reference evidence="9" key="1">
    <citation type="journal article" date="2020" name="Nat. Commun.">
        <title>Genome sequence of the cluster root forming white lupin.</title>
        <authorList>
            <person name="Hufnagel B."/>
            <person name="Marques A."/>
            <person name="Soriano A."/>
            <person name="Marques L."/>
            <person name="Divol F."/>
            <person name="Doumas P."/>
            <person name="Sallet E."/>
            <person name="Mancinotti D."/>
            <person name="Carrere S."/>
            <person name="Marande W."/>
            <person name="Arribat S."/>
            <person name="Keller J."/>
            <person name="Huneau C."/>
            <person name="Blein T."/>
            <person name="Aime D."/>
            <person name="Laguerre M."/>
            <person name="Taylor J."/>
            <person name="Schubert V."/>
            <person name="Nelson M."/>
            <person name="Geu-Flores F."/>
            <person name="Crespi M."/>
            <person name="Gallardo-Guerrero K."/>
            <person name="Delaux P.-M."/>
            <person name="Salse J."/>
            <person name="Berges H."/>
            <person name="Guyot R."/>
            <person name="Gouzy J."/>
            <person name="Peret B."/>
        </authorList>
    </citation>
    <scope>NUCLEOTIDE SEQUENCE [LARGE SCALE GENOMIC DNA]</scope>
    <source>
        <strain evidence="9">cv. Amiga</strain>
    </source>
</reference>
<dbReference type="InterPro" id="IPR013763">
    <property type="entry name" value="Cyclin-like_dom"/>
</dbReference>
<comment type="subunit">
    <text evidence="1">Interacts with the CDC2 protein kinase to form a serine/threonine kinase holoenzyme complex also known as maturation promoting factor (MPF). The cyclin subunit imparts substrate specificity to the complex.</text>
</comment>
<dbReference type="Gene3D" id="1.10.472.10">
    <property type="entry name" value="Cyclin-like"/>
    <property type="match status" value="2"/>
</dbReference>
<comment type="caution">
    <text evidence="8">The sequence shown here is derived from an EMBL/GenBank/DDBJ whole genome shotgun (WGS) entry which is preliminary data.</text>
</comment>
<evidence type="ECO:0000313" key="8">
    <source>
        <dbReference type="EMBL" id="KAE9605276.1"/>
    </source>
</evidence>
<gene>
    <name evidence="8" type="ORF">Lalb_Chr10g0095581</name>
</gene>
<comment type="similarity">
    <text evidence="6">Belongs to the cyclin family.</text>
</comment>
<evidence type="ECO:0000256" key="5">
    <source>
        <dbReference type="ARBA" id="ARBA00032263"/>
    </source>
</evidence>
<keyword evidence="4" id="KW-0131">Cell cycle</keyword>
<dbReference type="OrthoDB" id="5590282at2759"/>
<evidence type="ECO:0000256" key="1">
    <source>
        <dbReference type="ARBA" id="ARBA00011177"/>
    </source>
</evidence>
<feature type="domain" description="Cyclin-like" evidence="7">
    <location>
        <begin position="99"/>
        <end position="180"/>
    </location>
</feature>
<dbReference type="EMBL" id="WOCE01000010">
    <property type="protein sequence ID" value="KAE9605276.1"/>
    <property type="molecule type" value="Genomic_DNA"/>
</dbReference>
<dbReference type="InterPro" id="IPR004367">
    <property type="entry name" value="Cyclin_C-dom"/>
</dbReference>
<sequence>MEVQSYRKQLRPETLFLGVSLLDRFLSKGYFKTKRTLQLVGIACLTLAIRIEENQQNNRVGQKNFYIGCSVCSRIEVVAMEWMVQEVLKFQCFLPTIHNFLWFYLKAAKADAIMEKRVKNLSVLALSDHEHLCYWPSTVAAALVILACLEFNQDASSKVIAIHVRSKDENLHECMELGVVVTLSMITYQLAWSILAIQFSFLAIVPTHLKTNGFLTGFYKSISCIQSRYPLLQLLAIFLSYLTSSI</sequence>
<evidence type="ECO:0000256" key="3">
    <source>
        <dbReference type="ARBA" id="ARBA00023127"/>
    </source>
</evidence>
<accession>A0A6A4PVG1</accession>
<dbReference type="InterPro" id="IPR036915">
    <property type="entry name" value="Cyclin-like_sf"/>
</dbReference>
<dbReference type="GO" id="GO:0051301">
    <property type="term" value="P:cell division"/>
    <property type="evidence" value="ECO:0007669"/>
    <property type="project" value="UniProtKB-KW"/>
</dbReference>
<feature type="domain" description="Cyclin-like" evidence="7">
    <location>
        <begin position="1"/>
        <end position="86"/>
    </location>
</feature>